<name>A0A2W6NJV6_9BACL</name>
<dbReference type="EMBL" id="QKWW01000023">
    <property type="protein sequence ID" value="PZT56134.1"/>
    <property type="molecule type" value="Genomic_DNA"/>
</dbReference>
<comment type="caution">
    <text evidence="3">The sequence shown here is derived from an EMBL/GenBank/DDBJ whole genome shotgun (WGS) entry which is preliminary data.</text>
</comment>
<accession>A0A2W6NJV6</accession>
<sequence length="357" mass="41457">MQPRGLATIHCGNRVPLNMRSIFSEFRWKHIVAFSSILVVLICDRFIAGQLPWWNVAASVPPFSILLLPCCIALLAIKAKRKLIIIGCSLIVMLLLIPRADINFHALRLSDTALGSDQASIQVMNWNTEFWDQSEPPGQMYRFLQESNQDIYILEEYEYLQEKPVWKPYLIDKHQELQAQFPDYHVVTKDQFAIVSKYPVTQQTLSPTKQVLWLTFLIDNKPFHVVSVHLEPQVDLGHSILSREFWNFVNLRHHSRNEGLDEIENFIRQAGDEPLIVTGDFNTTLLMGSLDPLRDQLDDAVKYSKQLFPTTWETKGYFGWRIDHFLYNKHVEIQSYQAVAQLELSDHKALKVKLRLK</sequence>
<dbReference type="Gene3D" id="3.60.10.10">
    <property type="entry name" value="Endonuclease/exonuclease/phosphatase"/>
    <property type="match status" value="1"/>
</dbReference>
<dbReference type="InterPro" id="IPR005135">
    <property type="entry name" value="Endo/exonuclease/phosphatase"/>
</dbReference>
<feature type="transmembrane region" description="Helical" evidence="1">
    <location>
        <begin position="53"/>
        <end position="76"/>
    </location>
</feature>
<keyword evidence="1" id="KW-1133">Transmembrane helix</keyword>
<feature type="transmembrane region" description="Helical" evidence="1">
    <location>
        <begin position="83"/>
        <end position="100"/>
    </location>
</feature>
<dbReference type="Pfam" id="PF03372">
    <property type="entry name" value="Exo_endo_phos"/>
    <property type="match status" value="1"/>
</dbReference>
<protein>
    <recommendedName>
        <fullName evidence="2">Endonuclease/exonuclease/phosphatase domain-containing protein</fullName>
    </recommendedName>
</protein>
<keyword evidence="1" id="KW-0812">Transmembrane</keyword>
<evidence type="ECO:0000313" key="4">
    <source>
        <dbReference type="Proteomes" id="UP000249204"/>
    </source>
</evidence>
<evidence type="ECO:0000256" key="1">
    <source>
        <dbReference type="SAM" id="Phobius"/>
    </source>
</evidence>
<dbReference type="InterPro" id="IPR036691">
    <property type="entry name" value="Endo/exonu/phosph_ase_sf"/>
</dbReference>
<dbReference type="GO" id="GO:0003824">
    <property type="term" value="F:catalytic activity"/>
    <property type="evidence" value="ECO:0007669"/>
    <property type="project" value="InterPro"/>
</dbReference>
<proteinExistence type="predicted"/>
<dbReference type="SUPFAM" id="SSF56219">
    <property type="entry name" value="DNase I-like"/>
    <property type="match status" value="1"/>
</dbReference>
<keyword evidence="1" id="KW-0472">Membrane</keyword>
<evidence type="ECO:0000313" key="3">
    <source>
        <dbReference type="EMBL" id="PZT56134.1"/>
    </source>
</evidence>
<evidence type="ECO:0000259" key="2">
    <source>
        <dbReference type="Pfam" id="PF03372"/>
    </source>
</evidence>
<feature type="transmembrane region" description="Helical" evidence="1">
    <location>
        <begin position="28"/>
        <end position="47"/>
    </location>
</feature>
<dbReference type="AlphaFoldDB" id="A0A2W6NJV6"/>
<organism evidence="3 4">
    <name type="scientific">Paenibacillus silvae</name>
    <dbReference type="NCBI Taxonomy" id="1325358"/>
    <lineage>
        <taxon>Bacteria</taxon>
        <taxon>Bacillati</taxon>
        <taxon>Bacillota</taxon>
        <taxon>Bacilli</taxon>
        <taxon>Bacillales</taxon>
        <taxon>Paenibacillaceae</taxon>
        <taxon>Paenibacillus</taxon>
    </lineage>
</organism>
<dbReference type="Proteomes" id="UP000249204">
    <property type="component" value="Unassembled WGS sequence"/>
</dbReference>
<reference evidence="3 4" key="1">
    <citation type="submission" date="2018-06" db="EMBL/GenBank/DDBJ databases">
        <title>Isolation of heavy metals resistant Paenibacillus silvae NC2 from Gold-Copper mine in ZiJin, China.</title>
        <authorList>
            <person name="Xu J."/>
            <person name="Mazhar H.S."/>
            <person name="Rensing C."/>
        </authorList>
    </citation>
    <scope>NUCLEOTIDE SEQUENCE [LARGE SCALE GENOMIC DNA]</scope>
    <source>
        <strain evidence="3 4">NC2</strain>
    </source>
</reference>
<gene>
    <name evidence="3" type="ORF">DN757_08420</name>
</gene>
<feature type="domain" description="Endonuclease/exonuclease/phosphatase" evidence="2">
    <location>
        <begin position="140"/>
        <end position="347"/>
    </location>
</feature>